<organism evidence="2 3">
    <name type="scientific">Catellatospora bangladeshensis</name>
    <dbReference type="NCBI Taxonomy" id="310355"/>
    <lineage>
        <taxon>Bacteria</taxon>
        <taxon>Bacillati</taxon>
        <taxon>Actinomycetota</taxon>
        <taxon>Actinomycetes</taxon>
        <taxon>Micromonosporales</taxon>
        <taxon>Micromonosporaceae</taxon>
        <taxon>Catellatospora</taxon>
    </lineage>
</organism>
<sequence>MSPYRLTDPAVLTAAVEAVLAGTPADTAAADAAINLAEVKAAIETYRTGGQTALHHAYDLAWFSARLTPADWDQAEGAFREQIGPRLDLLDGGNAAWWFLRKHPHWRVRIRTANRSAAKNTLDELAAAGTITAWEPGAIYEPELAAFGGHTAMDIVHELFCADSRSLLAYVAQDPLPLGRRELSILLIRALQQHAGLDWYEAADVFDRVARMRPQPATSDLTRTERLADKLRPLLGLPAEAHSALFDATGALASASSWHDAYAKAGNQLAEAANTARLGRGLRATIAHAVIFAWNRLDLTAPAQGVLARAAATAILPGS</sequence>
<evidence type="ECO:0000259" key="1">
    <source>
        <dbReference type="Pfam" id="PF14028"/>
    </source>
</evidence>
<evidence type="ECO:0000313" key="3">
    <source>
        <dbReference type="Proteomes" id="UP000601223"/>
    </source>
</evidence>
<dbReference type="NCBIfam" id="TIGR03891">
    <property type="entry name" value="thiopep_ocin"/>
    <property type="match status" value="1"/>
</dbReference>
<reference evidence="2 3" key="1">
    <citation type="submission" date="2021-01" db="EMBL/GenBank/DDBJ databases">
        <title>Whole genome shotgun sequence of Catellatospora bangladeshensis NBRC 107357.</title>
        <authorList>
            <person name="Komaki H."/>
            <person name="Tamura T."/>
        </authorList>
    </citation>
    <scope>NUCLEOTIDE SEQUENCE [LARGE SCALE GENOMIC DNA]</scope>
    <source>
        <strain evidence="2 3">NBRC 107357</strain>
    </source>
</reference>
<dbReference type="AlphaFoldDB" id="A0A8J3J9L4"/>
<accession>A0A8J3J9L4</accession>
<dbReference type="InterPro" id="IPR023809">
    <property type="entry name" value="Thiopep_bacteriocin_synth_dom"/>
</dbReference>
<proteinExistence type="predicted"/>
<comment type="caution">
    <text evidence="2">The sequence shown here is derived from an EMBL/GenBank/DDBJ whole genome shotgun (WGS) entry which is preliminary data.</text>
</comment>
<dbReference type="Pfam" id="PF14028">
    <property type="entry name" value="Lant_dehydr_C"/>
    <property type="match status" value="1"/>
</dbReference>
<protein>
    <recommendedName>
        <fullName evidence="1">Thiopeptide-type bacteriocin biosynthesis domain-containing protein</fullName>
    </recommendedName>
</protein>
<name>A0A8J3J9L4_9ACTN</name>
<dbReference type="RefSeq" id="WP_203744880.1">
    <property type="nucleotide sequence ID" value="NZ_BONF01000011.1"/>
</dbReference>
<keyword evidence="3" id="KW-1185">Reference proteome</keyword>
<dbReference type="Proteomes" id="UP000601223">
    <property type="component" value="Unassembled WGS sequence"/>
</dbReference>
<feature type="domain" description="Thiopeptide-type bacteriocin biosynthesis" evidence="1">
    <location>
        <begin position="62"/>
        <end position="313"/>
    </location>
</feature>
<gene>
    <name evidence="2" type="ORF">Cba03nite_22160</name>
</gene>
<dbReference type="EMBL" id="BONF01000011">
    <property type="protein sequence ID" value="GIF80867.1"/>
    <property type="molecule type" value="Genomic_DNA"/>
</dbReference>
<evidence type="ECO:0000313" key="2">
    <source>
        <dbReference type="EMBL" id="GIF80867.1"/>
    </source>
</evidence>